<dbReference type="InterPro" id="IPR042100">
    <property type="entry name" value="Bug_dom1"/>
</dbReference>
<evidence type="ECO:0000256" key="2">
    <source>
        <dbReference type="SAM" id="SignalP"/>
    </source>
</evidence>
<dbReference type="CDD" id="cd13578">
    <property type="entry name" value="PBP2_Bug27"/>
    <property type="match status" value="1"/>
</dbReference>
<comment type="similarity">
    <text evidence="1">Belongs to the UPF0065 (bug) family.</text>
</comment>
<keyword evidence="2" id="KW-0732">Signal</keyword>
<dbReference type="AlphaFoldDB" id="A0A375BHH3"/>
<feature type="signal peptide" evidence="2">
    <location>
        <begin position="1"/>
        <end position="30"/>
    </location>
</feature>
<sequence length="328" mass="34576">MTPNPRRRRLLAQLAGTSAGLLLAPCTARANDTGPIRLVVGYPAGQTVDIIARNYAAALTKSLGQSVYVENRPGANGILGAQEVKRSSPDGRTLLFGTLGQLAINPGLYKKLPYDPLKDFAPVSLVSIGPLLLVANPSFPASNLQELIRYARQHPDQVHYGSGGNGITAHLAMEILQARAGIQLRHVPYKGSPAALNDLMAGQVSLAFDALPSAMPHVQAGKLKALGISGAQRSPQLPAVATLSEQGLKDFEIYSWVGILAPAGTRPEVVSALNAAIRGAASSPQIRDSLRATGSQPVLESPAYFADFLRQEGTRWARAVVDAGAEID</sequence>
<dbReference type="OrthoDB" id="8678477at2"/>
<dbReference type="PANTHER" id="PTHR42928">
    <property type="entry name" value="TRICARBOXYLATE-BINDING PROTEIN"/>
    <property type="match status" value="1"/>
</dbReference>
<evidence type="ECO:0000313" key="3">
    <source>
        <dbReference type="EMBL" id="SOY45488.1"/>
    </source>
</evidence>
<dbReference type="PROSITE" id="PS51318">
    <property type="entry name" value="TAT"/>
    <property type="match status" value="1"/>
</dbReference>
<proteinExistence type="inferred from homology"/>
<evidence type="ECO:0008006" key="4">
    <source>
        <dbReference type="Google" id="ProtNLM"/>
    </source>
</evidence>
<organism evidence="3">
    <name type="scientific">Cupriavidus taiwanensis</name>
    <dbReference type="NCBI Taxonomy" id="164546"/>
    <lineage>
        <taxon>Bacteria</taxon>
        <taxon>Pseudomonadati</taxon>
        <taxon>Pseudomonadota</taxon>
        <taxon>Betaproteobacteria</taxon>
        <taxon>Burkholderiales</taxon>
        <taxon>Burkholderiaceae</taxon>
        <taxon>Cupriavidus</taxon>
    </lineage>
</organism>
<dbReference type="PIRSF" id="PIRSF017082">
    <property type="entry name" value="YflP"/>
    <property type="match status" value="1"/>
</dbReference>
<gene>
    <name evidence="3" type="ORF">CBM2587_A120089</name>
</gene>
<feature type="chain" id="PRO_5016987590" description="Extra-cytoplasmic solute receptor" evidence="2">
    <location>
        <begin position="31"/>
        <end position="328"/>
    </location>
</feature>
<accession>A0A375BHH3</accession>
<dbReference type="SUPFAM" id="SSF53850">
    <property type="entry name" value="Periplasmic binding protein-like II"/>
    <property type="match status" value="1"/>
</dbReference>
<dbReference type="Gene3D" id="3.40.190.150">
    <property type="entry name" value="Bordetella uptake gene, domain 1"/>
    <property type="match status" value="1"/>
</dbReference>
<reference evidence="3" key="1">
    <citation type="submission" date="2018-01" db="EMBL/GenBank/DDBJ databases">
        <authorList>
            <person name="Clerissi C."/>
        </authorList>
    </citation>
    <scope>NUCLEOTIDE SEQUENCE</scope>
    <source>
        <strain evidence="3">Cupriavidus sp. LMG 19464</strain>
    </source>
</reference>
<name>A0A375BHH3_9BURK</name>
<comment type="caution">
    <text evidence="3">The sequence shown here is derived from an EMBL/GenBank/DDBJ whole genome shotgun (WGS) entry which is preliminary data.</text>
</comment>
<dbReference type="RefSeq" id="WP_116356358.1">
    <property type="nucleotide sequence ID" value="NZ_LT976853.1"/>
</dbReference>
<dbReference type="Gene3D" id="3.40.190.10">
    <property type="entry name" value="Periplasmic binding protein-like II"/>
    <property type="match status" value="1"/>
</dbReference>
<dbReference type="InterPro" id="IPR005064">
    <property type="entry name" value="BUG"/>
</dbReference>
<dbReference type="InterPro" id="IPR006311">
    <property type="entry name" value="TAT_signal"/>
</dbReference>
<protein>
    <recommendedName>
        <fullName evidence="4">Extra-cytoplasmic solute receptor</fullName>
    </recommendedName>
</protein>
<dbReference type="Pfam" id="PF03401">
    <property type="entry name" value="TctC"/>
    <property type="match status" value="1"/>
</dbReference>
<dbReference type="PANTHER" id="PTHR42928:SF5">
    <property type="entry name" value="BLR1237 PROTEIN"/>
    <property type="match status" value="1"/>
</dbReference>
<evidence type="ECO:0000256" key="1">
    <source>
        <dbReference type="ARBA" id="ARBA00006987"/>
    </source>
</evidence>
<dbReference type="Proteomes" id="UP000256780">
    <property type="component" value="Chromosome CBM2587_a"/>
</dbReference>
<dbReference type="EMBL" id="OFSQ01000004">
    <property type="protein sequence ID" value="SOY45488.1"/>
    <property type="molecule type" value="Genomic_DNA"/>
</dbReference>